<dbReference type="Proteomes" id="UP001500893">
    <property type="component" value="Unassembled WGS sequence"/>
</dbReference>
<gene>
    <name evidence="1" type="ORF">GCM10010521_75320</name>
</gene>
<dbReference type="EMBL" id="BAAAVM010000179">
    <property type="protein sequence ID" value="GAA2786306.1"/>
    <property type="molecule type" value="Genomic_DNA"/>
</dbReference>
<evidence type="ECO:0000313" key="1">
    <source>
        <dbReference type="EMBL" id="GAA2786306.1"/>
    </source>
</evidence>
<accession>A0ABN3VDJ6</accession>
<keyword evidence="2" id="KW-1185">Reference proteome</keyword>
<name>A0ABN3VDJ6_9ACTN</name>
<proteinExistence type="predicted"/>
<sequence length="174" mass="19078">MAPHSPLAHSGAPRDRARDEDHHLDRWLHLNHLRRHVEWSTEGRADGWDIQRVVTEGYERVIWVYKAIETIGKHAGRLPIEIGVGLTEDGEFEQVIEDDPLLRVLSLFFSPSSVVGRKGPSPGGRFYPRRSGVPGVCSGCRAVVRVRADGVSVLSRGRVCAGGGSETSDGPGRV</sequence>
<reference evidence="1 2" key="1">
    <citation type="journal article" date="2019" name="Int. J. Syst. Evol. Microbiol.">
        <title>The Global Catalogue of Microorganisms (GCM) 10K type strain sequencing project: providing services to taxonomists for standard genome sequencing and annotation.</title>
        <authorList>
            <consortium name="The Broad Institute Genomics Platform"/>
            <consortium name="The Broad Institute Genome Sequencing Center for Infectious Disease"/>
            <person name="Wu L."/>
            <person name="Ma J."/>
        </authorList>
    </citation>
    <scope>NUCLEOTIDE SEQUENCE [LARGE SCALE GENOMIC DNA]</scope>
    <source>
        <strain evidence="1 2">JCM 11574</strain>
    </source>
</reference>
<evidence type="ECO:0000313" key="2">
    <source>
        <dbReference type="Proteomes" id="UP001500893"/>
    </source>
</evidence>
<protein>
    <submittedName>
        <fullName evidence="1">Uncharacterized protein</fullName>
    </submittedName>
</protein>
<comment type="caution">
    <text evidence="1">The sequence shown here is derived from an EMBL/GenBank/DDBJ whole genome shotgun (WGS) entry which is preliminary data.</text>
</comment>
<organism evidence="1 2">
    <name type="scientific">Streptomyces rameus</name>
    <dbReference type="NCBI Taxonomy" id="68261"/>
    <lineage>
        <taxon>Bacteria</taxon>
        <taxon>Bacillati</taxon>
        <taxon>Actinomycetota</taxon>
        <taxon>Actinomycetes</taxon>
        <taxon>Kitasatosporales</taxon>
        <taxon>Streptomycetaceae</taxon>
        <taxon>Streptomyces</taxon>
    </lineage>
</organism>